<accession>A0AAV4MUG7</accession>
<organism evidence="3 4">
    <name type="scientific">Caerostris extrusa</name>
    <name type="common">Bark spider</name>
    <name type="synonym">Caerostris bankana</name>
    <dbReference type="NCBI Taxonomy" id="172846"/>
    <lineage>
        <taxon>Eukaryota</taxon>
        <taxon>Metazoa</taxon>
        <taxon>Ecdysozoa</taxon>
        <taxon>Arthropoda</taxon>
        <taxon>Chelicerata</taxon>
        <taxon>Arachnida</taxon>
        <taxon>Araneae</taxon>
        <taxon>Araneomorphae</taxon>
        <taxon>Entelegynae</taxon>
        <taxon>Araneoidea</taxon>
        <taxon>Araneidae</taxon>
        <taxon>Caerostris</taxon>
    </lineage>
</organism>
<evidence type="ECO:0000259" key="1">
    <source>
        <dbReference type="PROSITE" id="PS50097"/>
    </source>
</evidence>
<dbReference type="InterPro" id="IPR000210">
    <property type="entry name" value="BTB/POZ_dom"/>
</dbReference>
<dbReference type="AlphaFoldDB" id="A0AAV4MUG7"/>
<dbReference type="SMART" id="SM00225">
    <property type="entry name" value="BTB"/>
    <property type="match status" value="2"/>
</dbReference>
<dbReference type="Gene3D" id="2.60.210.10">
    <property type="entry name" value="Apoptosis, Tumor Necrosis Factor Receptor Associated Protein 2, Chain A"/>
    <property type="match status" value="1"/>
</dbReference>
<dbReference type="Proteomes" id="UP001054945">
    <property type="component" value="Unassembled WGS sequence"/>
</dbReference>
<evidence type="ECO:0000313" key="4">
    <source>
        <dbReference type="Proteomes" id="UP001054945"/>
    </source>
</evidence>
<proteinExistence type="predicted"/>
<dbReference type="SUPFAM" id="SSF49599">
    <property type="entry name" value="TRAF domain-like"/>
    <property type="match status" value="1"/>
</dbReference>
<dbReference type="GO" id="GO:0030163">
    <property type="term" value="P:protein catabolic process"/>
    <property type="evidence" value="ECO:0007669"/>
    <property type="project" value="UniProtKB-ARBA"/>
</dbReference>
<dbReference type="InterPro" id="IPR008974">
    <property type="entry name" value="TRAF-like"/>
</dbReference>
<dbReference type="CDD" id="cd18186">
    <property type="entry name" value="BTB_POZ_ZBTB_KLHL-like"/>
    <property type="match status" value="1"/>
</dbReference>
<name>A0AAV4MUG7_CAEEX</name>
<dbReference type="EMBL" id="BPLR01002600">
    <property type="protein sequence ID" value="GIX75585.1"/>
    <property type="molecule type" value="Genomic_DNA"/>
</dbReference>
<keyword evidence="4" id="KW-1185">Reference proteome</keyword>
<dbReference type="SUPFAM" id="SSF54695">
    <property type="entry name" value="POZ domain"/>
    <property type="match status" value="2"/>
</dbReference>
<feature type="domain" description="BTB" evidence="1">
    <location>
        <begin position="435"/>
        <end position="502"/>
    </location>
</feature>
<sequence>MSLEVNKKPNIKKFVWTIENFSLITSQPGGVFSSPIFNTKSDRQTWVFLIYPKSIVNEKYIGLYFAQDSAIDNKLYNCTLSIGSTNGKFFKSKQYLHVHFLNIAIGGECFMRRDHYKHFLKGPVKIQCELSEICHGVDNEAVEYKNLSQDLKSLYESQQYSDLTLYVDQHEFKVHRSILSVRSPSLPHVLGYHNFEDLPKSVEVVTGLSPEKFEQLIRYVYTGELQSGDVSSELFDYSNDLKLHSLEKSVHEEPNEYHTHSVVNAEELNIIWNLDNIGPLEGGSVISSQILETTEIYSPQLVAQLSFSDKGGNGKFLDVLFRFNEFDEERPILFVCKMTLTYQDCSLSFKEVNHVFTTEDWHFPEFIKDTDIVQKSNSLGGMCLKAELIMSDNSTTFSTKSYTNEIFDNVQHITANYEQLSNDIGLLSQRGEYVSDLILFSSHCDPFLAHKAILWARWPEIRDELPLDSDDLDMKEIKIAVDGEILGVLMEYIYSGKIQDFDEETAAMLLEVDEKTPKLPYSLVKKCKKFLEDTEVTHF</sequence>
<dbReference type="PROSITE" id="PS50144">
    <property type="entry name" value="MATH"/>
    <property type="match status" value="1"/>
</dbReference>
<reference evidence="3 4" key="1">
    <citation type="submission" date="2021-06" db="EMBL/GenBank/DDBJ databases">
        <title>Caerostris extrusa draft genome.</title>
        <authorList>
            <person name="Kono N."/>
            <person name="Arakawa K."/>
        </authorList>
    </citation>
    <scope>NUCLEOTIDE SEQUENCE [LARGE SCALE GENOMIC DNA]</scope>
</reference>
<dbReference type="PROSITE" id="PS50097">
    <property type="entry name" value="BTB"/>
    <property type="match status" value="2"/>
</dbReference>
<gene>
    <name evidence="3" type="primary">X975_10484</name>
    <name evidence="3" type="ORF">CEXT_204581</name>
</gene>
<dbReference type="PANTHER" id="PTHR24413">
    <property type="entry name" value="SPECKLE-TYPE POZ PROTEIN"/>
    <property type="match status" value="1"/>
</dbReference>
<evidence type="ECO:0000313" key="3">
    <source>
        <dbReference type="EMBL" id="GIX75585.1"/>
    </source>
</evidence>
<evidence type="ECO:0000259" key="2">
    <source>
        <dbReference type="PROSITE" id="PS50144"/>
    </source>
</evidence>
<protein>
    <submittedName>
        <fullName evidence="3">Protein roadkill</fullName>
    </submittedName>
</protein>
<feature type="domain" description="MATH" evidence="2">
    <location>
        <begin position="11"/>
        <end position="130"/>
    </location>
</feature>
<dbReference type="Gene3D" id="3.30.710.10">
    <property type="entry name" value="Potassium Channel Kv1.1, Chain A"/>
    <property type="match status" value="2"/>
</dbReference>
<dbReference type="Pfam" id="PF00651">
    <property type="entry name" value="BTB"/>
    <property type="match status" value="2"/>
</dbReference>
<dbReference type="InterPro" id="IPR011333">
    <property type="entry name" value="SKP1/BTB/POZ_sf"/>
</dbReference>
<comment type="caution">
    <text evidence="3">The sequence shown here is derived from an EMBL/GenBank/DDBJ whole genome shotgun (WGS) entry which is preliminary data.</text>
</comment>
<feature type="domain" description="BTB" evidence="1">
    <location>
        <begin position="161"/>
        <end position="229"/>
    </location>
</feature>
<dbReference type="InterPro" id="IPR002083">
    <property type="entry name" value="MATH/TRAF_dom"/>
</dbReference>